<organism evidence="1 2">
    <name type="scientific">Scytonema hofmannii PCC 7110</name>
    <dbReference type="NCBI Taxonomy" id="128403"/>
    <lineage>
        <taxon>Bacteria</taxon>
        <taxon>Bacillati</taxon>
        <taxon>Cyanobacteriota</taxon>
        <taxon>Cyanophyceae</taxon>
        <taxon>Nostocales</taxon>
        <taxon>Scytonemataceae</taxon>
        <taxon>Scytonema</taxon>
    </lineage>
</organism>
<reference evidence="1 2" key="1">
    <citation type="journal article" date="2013" name="Genome Biol. Evol.">
        <title>Genomes of Stigonematalean cyanobacteria (subsection V) and the evolution of oxygenic photosynthesis from prokaryotes to plastids.</title>
        <authorList>
            <person name="Dagan T."/>
            <person name="Roettger M."/>
            <person name="Stucken K."/>
            <person name="Landan G."/>
            <person name="Koch R."/>
            <person name="Major P."/>
            <person name="Gould S.B."/>
            <person name="Goremykin V.V."/>
            <person name="Rippka R."/>
            <person name="Tandeau de Marsac N."/>
            <person name="Gugger M."/>
            <person name="Lockhart P.J."/>
            <person name="Allen J.F."/>
            <person name="Brune I."/>
            <person name="Maus I."/>
            <person name="Puhler A."/>
            <person name="Martin W.F."/>
        </authorList>
    </citation>
    <scope>NUCLEOTIDE SEQUENCE [LARGE SCALE GENOMIC DNA]</scope>
    <source>
        <strain evidence="1 2">PCC 7110</strain>
    </source>
</reference>
<comment type="caution">
    <text evidence="1">The sequence shown here is derived from an EMBL/GenBank/DDBJ whole genome shotgun (WGS) entry which is preliminary data.</text>
</comment>
<accession>A0A139X803</accession>
<name>A0A139X803_9CYAN</name>
<sequence>MVKQQTRDESVNVQVTPNLTPTQQVLQDLWEAHLQSEIATHQSRTSATDGGCSGGSCGVYWLFANYQQSVVGS</sequence>
<proteinExistence type="predicted"/>
<keyword evidence="2" id="KW-1185">Reference proteome</keyword>
<evidence type="ECO:0000313" key="2">
    <source>
        <dbReference type="Proteomes" id="UP000076925"/>
    </source>
</evidence>
<dbReference type="RefSeq" id="WP_017739943.1">
    <property type="nucleotide sequence ID" value="NZ_KQ976354.1"/>
</dbReference>
<evidence type="ECO:0000313" key="1">
    <source>
        <dbReference type="EMBL" id="KYC40762.1"/>
    </source>
</evidence>
<dbReference type="EMBL" id="ANNX02000026">
    <property type="protein sequence ID" value="KYC40762.1"/>
    <property type="molecule type" value="Genomic_DNA"/>
</dbReference>
<protein>
    <submittedName>
        <fullName evidence="1">Uncharacterized protein</fullName>
    </submittedName>
</protein>
<dbReference type="STRING" id="128403.WA1_24310"/>
<dbReference type="AlphaFoldDB" id="A0A139X803"/>
<gene>
    <name evidence="1" type="ORF">WA1_24310</name>
</gene>
<dbReference type="Proteomes" id="UP000076925">
    <property type="component" value="Unassembled WGS sequence"/>
</dbReference>